<dbReference type="CDD" id="cd00779">
    <property type="entry name" value="ProRS_core_prok"/>
    <property type="match status" value="1"/>
</dbReference>
<dbReference type="InterPro" id="IPR002314">
    <property type="entry name" value="aa-tRNA-synt_IIb"/>
</dbReference>
<dbReference type="GO" id="GO:0004827">
    <property type="term" value="F:proline-tRNA ligase activity"/>
    <property type="evidence" value="ECO:0007669"/>
    <property type="project" value="UniProtKB-EC"/>
</dbReference>
<dbReference type="PROSITE" id="PS50862">
    <property type="entry name" value="AA_TRNA_LIGASE_II"/>
    <property type="match status" value="1"/>
</dbReference>
<dbReference type="GO" id="GO:0006433">
    <property type="term" value="P:prolyl-tRNA aminoacylation"/>
    <property type="evidence" value="ECO:0007669"/>
    <property type="project" value="InterPro"/>
</dbReference>
<dbReference type="Gene3D" id="3.30.930.10">
    <property type="entry name" value="Bira Bifunctional Protein, Domain 2"/>
    <property type="match status" value="2"/>
</dbReference>
<dbReference type="InterPro" id="IPR004154">
    <property type="entry name" value="Anticodon-bd"/>
</dbReference>
<dbReference type="InterPro" id="IPR045864">
    <property type="entry name" value="aa-tRNA-synth_II/BPL/LPL"/>
</dbReference>
<keyword evidence="10" id="KW-0030">Aminoacyl-tRNA synthetase</keyword>
<evidence type="ECO:0000256" key="5">
    <source>
        <dbReference type="ARBA" id="ARBA00022490"/>
    </source>
</evidence>
<evidence type="ECO:0000259" key="13">
    <source>
        <dbReference type="PROSITE" id="PS50862"/>
    </source>
</evidence>
<dbReference type="InterPro" id="IPR006195">
    <property type="entry name" value="aa-tRNA-synth_II"/>
</dbReference>
<dbReference type="SUPFAM" id="SSF52954">
    <property type="entry name" value="Class II aaRS ABD-related"/>
    <property type="match status" value="1"/>
</dbReference>
<evidence type="ECO:0000256" key="7">
    <source>
        <dbReference type="ARBA" id="ARBA00022741"/>
    </source>
</evidence>
<evidence type="ECO:0000256" key="8">
    <source>
        <dbReference type="ARBA" id="ARBA00022840"/>
    </source>
</evidence>
<evidence type="ECO:0000313" key="15">
    <source>
        <dbReference type="Proteomes" id="UP000654370"/>
    </source>
</evidence>
<evidence type="ECO:0000256" key="2">
    <source>
        <dbReference type="ARBA" id="ARBA00008226"/>
    </source>
</evidence>
<dbReference type="Proteomes" id="UP000654370">
    <property type="component" value="Unassembled WGS sequence"/>
</dbReference>
<dbReference type="Pfam" id="PF03129">
    <property type="entry name" value="HGTP_anticodon"/>
    <property type="match status" value="1"/>
</dbReference>
<comment type="similarity">
    <text evidence="2">Belongs to the class-II aminoacyl-tRNA synthetase family.</text>
</comment>
<comment type="caution">
    <text evidence="14">The sequence shown here is derived from an EMBL/GenBank/DDBJ whole genome shotgun (WGS) entry which is preliminary data.</text>
</comment>
<dbReference type="InterPro" id="IPR004500">
    <property type="entry name" value="Pro-tRNA-synth_IIa_bac-type"/>
</dbReference>
<dbReference type="InterPro" id="IPR002316">
    <property type="entry name" value="Pro-tRNA-ligase_IIa"/>
</dbReference>
<dbReference type="InterPro" id="IPR050062">
    <property type="entry name" value="Pro-tRNA_synthetase"/>
</dbReference>
<name>A0A8H7PW37_MORIS</name>
<keyword evidence="6" id="KW-0436">Ligase</keyword>
<dbReference type="Pfam" id="PF00587">
    <property type="entry name" value="tRNA-synt_2b"/>
    <property type="match status" value="1"/>
</dbReference>
<dbReference type="InterPro" id="IPR033730">
    <property type="entry name" value="ProRS_core_prok"/>
</dbReference>
<evidence type="ECO:0000256" key="3">
    <source>
        <dbReference type="ARBA" id="ARBA00011738"/>
    </source>
</evidence>
<dbReference type="CDD" id="cd00861">
    <property type="entry name" value="ProRS_anticodon_short"/>
    <property type="match status" value="1"/>
</dbReference>
<keyword evidence="15" id="KW-1185">Reference proteome</keyword>
<gene>
    <name evidence="14" type="ORF">INT43_008733</name>
</gene>
<dbReference type="EMBL" id="JAEPQZ010000005">
    <property type="protein sequence ID" value="KAG2181151.1"/>
    <property type="molecule type" value="Genomic_DNA"/>
</dbReference>
<dbReference type="Gene3D" id="3.40.50.800">
    <property type="entry name" value="Anticodon-binding domain"/>
    <property type="match status" value="1"/>
</dbReference>
<dbReference type="AlphaFoldDB" id="A0A8H7PW37"/>
<proteinExistence type="inferred from homology"/>
<dbReference type="GO" id="GO:0005739">
    <property type="term" value="C:mitochondrion"/>
    <property type="evidence" value="ECO:0007669"/>
    <property type="project" value="TreeGrafter"/>
</dbReference>
<dbReference type="PANTHER" id="PTHR42753">
    <property type="entry name" value="MITOCHONDRIAL RIBOSOME PROTEIN L39/PROLYL-TRNA LIGASE FAMILY MEMBER"/>
    <property type="match status" value="1"/>
</dbReference>
<evidence type="ECO:0000256" key="11">
    <source>
        <dbReference type="ARBA" id="ARBA00029731"/>
    </source>
</evidence>
<evidence type="ECO:0000256" key="1">
    <source>
        <dbReference type="ARBA" id="ARBA00004496"/>
    </source>
</evidence>
<evidence type="ECO:0000256" key="6">
    <source>
        <dbReference type="ARBA" id="ARBA00022598"/>
    </source>
</evidence>
<comment type="subunit">
    <text evidence="3">Homodimer.</text>
</comment>
<feature type="domain" description="Aminoacyl-transfer RNA synthetases class-II family profile" evidence="13">
    <location>
        <begin position="61"/>
        <end position="520"/>
    </location>
</feature>
<evidence type="ECO:0000256" key="12">
    <source>
        <dbReference type="ARBA" id="ARBA00047671"/>
    </source>
</evidence>
<keyword evidence="8" id="KW-0067">ATP-binding</keyword>
<dbReference type="EC" id="6.1.1.15" evidence="4"/>
<dbReference type="PRINTS" id="PR01046">
    <property type="entry name" value="TRNASYNTHPRO"/>
</dbReference>
<dbReference type="InterPro" id="IPR044140">
    <property type="entry name" value="ProRS_anticodon_short"/>
</dbReference>
<accession>A0A8H7PW37</accession>
<evidence type="ECO:0000256" key="10">
    <source>
        <dbReference type="ARBA" id="ARBA00023146"/>
    </source>
</evidence>
<dbReference type="GO" id="GO:0005524">
    <property type="term" value="F:ATP binding"/>
    <property type="evidence" value="ECO:0007669"/>
    <property type="project" value="UniProtKB-KW"/>
</dbReference>
<reference evidence="14" key="1">
    <citation type="submission" date="2020-12" db="EMBL/GenBank/DDBJ databases">
        <title>Metabolic potential, ecology and presence of endohyphal bacteria is reflected in genomic diversity of Mucoromycotina.</title>
        <authorList>
            <person name="Muszewska A."/>
            <person name="Okrasinska A."/>
            <person name="Steczkiewicz K."/>
            <person name="Drgas O."/>
            <person name="Orlowska M."/>
            <person name="Perlinska-Lenart U."/>
            <person name="Aleksandrzak-Piekarczyk T."/>
            <person name="Szatraj K."/>
            <person name="Zielenkiewicz U."/>
            <person name="Pilsyk S."/>
            <person name="Malc E."/>
            <person name="Mieczkowski P."/>
            <person name="Kruszewska J.S."/>
            <person name="Biernat P."/>
            <person name="Pawlowska J."/>
        </authorList>
    </citation>
    <scope>NUCLEOTIDE SEQUENCE</scope>
    <source>
        <strain evidence="14">WA0000067209</strain>
    </source>
</reference>
<dbReference type="OrthoDB" id="10267474at2759"/>
<dbReference type="PANTHER" id="PTHR42753:SF2">
    <property type="entry name" value="PROLINE--TRNA LIGASE"/>
    <property type="match status" value="1"/>
</dbReference>
<comment type="subcellular location">
    <subcellularLocation>
        <location evidence="1">Cytoplasm</location>
    </subcellularLocation>
</comment>
<protein>
    <recommendedName>
        <fullName evidence="4">proline--tRNA ligase</fullName>
        <ecNumber evidence="4">6.1.1.15</ecNumber>
    </recommendedName>
    <alternativeName>
        <fullName evidence="11">Prolyl-tRNA synthetase</fullName>
    </alternativeName>
</protein>
<evidence type="ECO:0000256" key="9">
    <source>
        <dbReference type="ARBA" id="ARBA00022917"/>
    </source>
</evidence>
<keyword evidence="5" id="KW-0963">Cytoplasm</keyword>
<dbReference type="NCBIfam" id="TIGR00409">
    <property type="entry name" value="proS_fam_II"/>
    <property type="match status" value="1"/>
</dbReference>
<dbReference type="SUPFAM" id="SSF55681">
    <property type="entry name" value="Class II aaRS and biotin synthetases"/>
    <property type="match status" value="1"/>
</dbReference>
<dbReference type="FunFam" id="3.30.930.10:FF:000066">
    <property type="entry name" value="Proline--tRNA ligase"/>
    <property type="match status" value="1"/>
</dbReference>
<evidence type="ECO:0000256" key="4">
    <source>
        <dbReference type="ARBA" id="ARBA00012831"/>
    </source>
</evidence>
<sequence>MFLQSVSKSWHHMRGVRCTSSMTPRNRLSKMFMPTSKEKVSASNADAVASHSLMLKAGFIRQSSSGIYSMLPMGLRTLEKIENVIDEEMKAIGGQRLALPLVLSSELWKKTGRWDKMGGELFKLQDRKESDLLLAPTHEEEITHIVANELSSYRQLPIRLFQIGRKYRDEMRPRSGLLRGREFTMKDLYTFDESIETASVTYDEVQGAYQRIFERIGVPFAVAEADTGNIGGFRSHEYHVLSSVGEDSLLTCPTCSYTANEEKAIGKIPAHEQHKVVEANDNTKQTDNVLDQMINDWKNFLLASVTASATSGKDNDTVFEETAMVSVYSHSERDINILKVQDFMRKTMENKAAQQGDFSQVNFTFTPIASNHQDFKTTGDLLNKKQNVHVLHDESLLNYPWFSLNKKREQWKQAMDVVNTPVTVHDLGDFRTAKEGDLCSNCTTHNISSQLVMNKAIEVAHTFLLGTRYSKTLDCSFTPREPVTGGGKLPVQMGCYGIGVSRLAASVIESLHDERGMVWPTSIAPYRVCILVADTRSDESNTIADDLYDQLNGQPSVSTHVLSDQVILDDRKGGFGFKIRDAEMIGYPFVVIVGKKTLNDGKVEIKERRSGQESHQVELSIQEAVSYLKTRITDQLTVK</sequence>
<dbReference type="InterPro" id="IPR036621">
    <property type="entry name" value="Anticodon-bd_dom_sf"/>
</dbReference>
<organism evidence="14 15">
    <name type="scientific">Mortierella isabellina</name>
    <name type="common">Filamentous fungus</name>
    <name type="synonym">Umbelopsis isabellina</name>
    <dbReference type="NCBI Taxonomy" id="91625"/>
    <lineage>
        <taxon>Eukaryota</taxon>
        <taxon>Fungi</taxon>
        <taxon>Fungi incertae sedis</taxon>
        <taxon>Mucoromycota</taxon>
        <taxon>Mucoromycotina</taxon>
        <taxon>Umbelopsidomycetes</taxon>
        <taxon>Umbelopsidales</taxon>
        <taxon>Umbelopsidaceae</taxon>
        <taxon>Umbelopsis</taxon>
    </lineage>
</organism>
<comment type="catalytic activity">
    <reaction evidence="12">
        <text>tRNA(Pro) + L-proline + ATP = L-prolyl-tRNA(Pro) + AMP + diphosphate</text>
        <dbReference type="Rhea" id="RHEA:14305"/>
        <dbReference type="Rhea" id="RHEA-COMP:9700"/>
        <dbReference type="Rhea" id="RHEA-COMP:9702"/>
        <dbReference type="ChEBI" id="CHEBI:30616"/>
        <dbReference type="ChEBI" id="CHEBI:33019"/>
        <dbReference type="ChEBI" id="CHEBI:60039"/>
        <dbReference type="ChEBI" id="CHEBI:78442"/>
        <dbReference type="ChEBI" id="CHEBI:78532"/>
        <dbReference type="ChEBI" id="CHEBI:456215"/>
        <dbReference type="EC" id="6.1.1.15"/>
    </reaction>
</comment>
<keyword evidence="7" id="KW-0547">Nucleotide-binding</keyword>
<keyword evidence="9" id="KW-0648">Protein biosynthesis</keyword>
<evidence type="ECO:0000313" key="14">
    <source>
        <dbReference type="EMBL" id="KAG2181151.1"/>
    </source>
</evidence>